<dbReference type="Gene3D" id="3.10.290.60">
    <property type="entry name" value="Ubiquitin-activating enzyme E1, UFD domain"/>
    <property type="match status" value="1"/>
</dbReference>
<dbReference type="PROSITE" id="PS00865">
    <property type="entry name" value="UBIQUITIN_ACTIVAT_2"/>
    <property type="match status" value="1"/>
</dbReference>
<comment type="similarity">
    <text evidence="3 11">Belongs to the ubiquitin-activating E1 family.</text>
</comment>
<dbReference type="InterPro" id="IPR000011">
    <property type="entry name" value="UBQ/SUMO-activ_enz_E1-like"/>
</dbReference>
<evidence type="ECO:0000256" key="9">
    <source>
        <dbReference type="ARBA" id="ARBA00030371"/>
    </source>
</evidence>
<keyword evidence="5 11" id="KW-0436">Ligase</keyword>
<dbReference type="Pfam" id="PF00899">
    <property type="entry name" value="ThiF"/>
    <property type="match status" value="1"/>
</dbReference>
<organism evidence="14 15">
    <name type="scientific">Odynerus spinipes</name>
    <dbReference type="NCBI Taxonomy" id="1348599"/>
    <lineage>
        <taxon>Eukaryota</taxon>
        <taxon>Metazoa</taxon>
        <taxon>Ecdysozoa</taxon>
        <taxon>Arthropoda</taxon>
        <taxon>Hexapoda</taxon>
        <taxon>Insecta</taxon>
        <taxon>Pterygota</taxon>
        <taxon>Neoptera</taxon>
        <taxon>Endopterygota</taxon>
        <taxon>Hymenoptera</taxon>
        <taxon>Apocrita</taxon>
        <taxon>Aculeata</taxon>
        <taxon>Vespoidea</taxon>
        <taxon>Vespidae</taxon>
        <taxon>Eumeninae</taxon>
        <taxon>Odynerus</taxon>
    </lineage>
</organism>
<dbReference type="PROSITE" id="PS00536">
    <property type="entry name" value="UBIQUITIN_ACTIVAT_1"/>
    <property type="match status" value="1"/>
</dbReference>
<dbReference type="PANTHER" id="PTHR10953">
    <property type="entry name" value="UBIQUITIN-ACTIVATING ENZYME E1"/>
    <property type="match status" value="1"/>
</dbReference>
<dbReference type="InterPro" id="IPR000594">
    <property type="entry name" value="ThiF_NAD_FAD-bd"/>
</dbReference>
<dbReference type="PRINTS" id="PR01849">
    <property type="entry name" value="UBIQUITINACT"/>
</dbReference>
<dbReference type="GO" id="GO:0005737">
    <property type="term" value="C:cytoplasm"/>
    <property type="evidence" value="ECO:0007669"/>
    <property type="project" value="TreeGrafter"/>
</dbReference>
<dbReference type="InterPro" id="IPR032420">
    <property type="entry name" value="E1_4HB"/>
</dbReference>
<dbReference type="Proteomes" id="UP001258017">
    <property type="component" value="Unassembled WGS sequence"/>
</dbReference>
<dbReference type="SUPFAM" id="SSF69572">
    <property type="entry name" value="Activating enzymes of the ubiquitin-like proteins"/>
    <property type="match status" value="2"/>
</dbReference>
<dbReference type="InterPro" id="IPR042302">
    <property type="entry name" value="E1_FCCH_sf"/>
</dbReference>
<dbReference type="FunFam" id="1.10.10.2660:FF:000001">
    <property type="entry name" value="Ubiquitin-activating enzyme E1 1"/>
    <property type="match status" value="1"/>
</dbReference>
<dbReference type="SMART" id="SM00985">
    <property type="entry name" value="UBA_e1_C"/>
    <property type="match status" value="1"/>
</dbReference>
<dbReference type="Gene3D" id="3.40.50.12550">
    <property type="entry name" value="Ubiquitin-activating enzyme E1, inactive adenylation domain, subdomain 2"/>
    <property type="match status" value="1"/>
</dbReference>
<dbReference type="InterPro" id="IPR035985">
    <property type="entry name" value="Ubiquitin-activating_enz"/>
</dbReference>
<reference evidence="14" key="1">
    <citation type="submission" date="2021-08" db="EMBL/GenBank/DDBJ databases">
        <authorList>
            <person name="Misof B."/>
            <person name="Oliver O."/>
            <person name="Podsiadlowski L."/>
            <person name="Donath A."/>
            <person name="Peters R."/>
            <person name="Mayer C."/>
            <person name="Rust J."/>
            <person name="Gunkel S."/>
            <person name="Lesny P."/>
            <person name="Martin S."/>
            <person name="Oeyen J.P."/>
            <person name="Petersen M."/>
            <person name="Panagiotis P."/>
            <person name="Wilbrandt J."/>
            <person name="Tanja T."/>
        </authorList>
    </citation>
    <scope>NUCLEOTIDE SEQUENCE</scope>
    <source>
        <strain evidence="14">GBR_01_08_01A</strain>
        <tissue evidence="14">Thorax + abdomen</tissue>
    </source>
</reference>
<feature type="compositionally biased region" description="Low complexity" evidence="12">
    <location>
        <begin position="21"/>
        <end position="32"/>
    </location>
</feature>
<dbReference type="GO" id="GO:0005634">
    <property type="term" value="C:nucleus"/>
    <property type="evidence" value="ECO:0007669"/>
    <property type="project" value="TreeGrafter"/>
</dbReference>
<dbReference type="InterPro" id="IPR018074">
    <property type="entry name" value="UBQ-activ_enz_E1_CS"/>
</dbReference>
<dbReference type="EMBL" id="JAIFRP010004357">
    <property type="protein sequence ID" value="KAK2577476.1"/>
    <property type="molecule type" value="Genomic_DNA"/>
</dbReference>
<dbReference type="Pfam" id="PF09358">
    <property type="entry name" value="E1_UFD"/>
    <property type="match status" value="1"/>
</dbReference>
<comment type="caution">
    <text evidence="14">The sequence shown here is derived from an EMBL/GenBank/DDBJ whole genome shotgun (WGS) entry which is preliminary data.</text>
</comment>
<feature type="active site" description="Glycyl thioester intermediate" evidence="10">
    <location>
        <position position="627"/>
    </location>
</feature>
<dbReference type="InterPro" id="IPR033127">
    <property type="entry name" value="UBQ-activ_enz_E1_Cys_AS"/>
</dbReference>
<gene>
    <name evidence="14" type="ORF">KPH14_003576</name>
</gene>
<keyword evidence="8 11" id="KW-0067">ATP-binding</keyword>
<dbReference type="Gene3D" id="3.40.50.720">
    <property type="entry name" value="NAD(P)-binding Rossmann-like Domain"/>
    <property type="match status" value="1"/>
</dbReference>
<keyword evidence="7 11" id="KW-0833">Ubl conjugation pathway</keyword>
<dbReference type="GO" id="GO:0006974">
    <property type="term" value="P:DNA damage response"/>
    <property type="evidence" value="ECO:0007669"/>
    <property type="project" value="TreeGrafter"/>
</dbReference>
<dbReference type="Pfam" id="PF16190">
    <property type="entry name" value="E1_FCCH"/>
    <property type="match status" value="1"/>
</dbReference>
<evidence type="ECO:0000256" key="8">
    <source>
        <dbReference type="ARBA" id="ARBA00022840"/>
    </source>
</evidence>
<dbReference type="FunFam" id="3.40.50.720:FF:000015">
    <property type="entry name" value="Ubiquitin-activating enzyme E1 1"/>
    <property type="match status" value="1"/>
</dbReference>
<dbReference type="GO" id="GO:0005524">
    <property type="term" value="F:ATP binding"/>
    <property type="evidence" value="ECO:0007669"/>
    <property type="project" value="UniProtKB-KW"/>
</dbReference>
<evidence type="ECO:0000256" key="7">
    <source>
        <dbReference type="ARBA" id="ARBA00022786"/>
    </source>
</evidence>
<name>A0AAD9REB5_9HYME</name>
<evidence type="ECO:0000256" key="4">
    <source>
        <dbReference type="ARBA" id="ARBA00012990"/>
    </source>
</evidence>
<keyword evidence="15" id="KW-1185">Reference proteome</keyword>
<dbReference type="FunFam" id="2.40.30.180:FF:000001">
    <property type="entry name" value="ubiquitin-like modifier-activating enzyme 1"/>
    <property type="match status" value="1"/>
</dbReference>
<evidence type="ECO:0000256" key="10">
    <source>
        <dbReference type="PROSITE-ProRule" id="PRU10132"/>
    </source>
</evidence>
<evidence type="ECO:0000256" key="6">
    <source>
        <dbReference type="ARBA" id="ARBA00022741"/>
    </source>
</evidence>
<comment type="pathway">
    <text evidence="2">Protein modification; protein ubiquitination.</text>
</comment>
<protein>
    <recommendedName>
        <fullName evidence="4">E1 ubiquitin-activating enzyme</fullName>
        <ecNumber evidence="4">6.2.1.45</ecNumber>
    </recommendedName>
    <alternativeName>
        <fullName evidence="9">Ubiquitin-activating enzyme E1</fullName>
    </alternativeName>
</protein>
<evidence type="ECO:0000313" key="14">
    <source>
        <dbReference type="EMBL" id="KAK2577476.1"/>
    </source>
</evidence>
<dbReference type="NCBIfam" id="TIGR01408">
    <property type="entry name" value="Ube1"/>
    <property type="match status" value="1"/>
</dbReference>
<dbReference type="Pfam" id="PF16191">
    <property type="entry name" value="E1_4HB"/>
    <property type="match status" value="1"/>
</dbReference>
<dbReference type="FunFam" id="3.50.50.80:FF:000001">
    <property type="entry name" value="ubiquitin-like modifier-activating enzyme 1"/>
    <property type="match status" value="1"/>
</dbReference>
<dbReference type="GO" id="GO:0004839">
    <property type="term" value="F:ubiquitin activating enzyme activity"/>
    <property type="evidence" value="ECO:0007669"/>
    <property type="project" value="UniProtKB-EC"/>
</dbReference>
<evidence type="ECO:0000256" key="12">
    <source>
        <dbReference type="SAM" id="MobiDB-lite"/>
    </source>
</evidence>
<dbReference type="InterPro" id="IPR045886">
    <property type="entry name" value="ThiF/MoeB/HesA"/>
</dbReference>
<keyword evidence="6 11" id="KW-0547">Nucleotide-binding</keyword>
<dbReference type="PANTHER" id="PTHR10953:SF4">
    <property type="entry name" value="UBIQUITIN-ACTIVATING ENZYME E1 C-TERMINAL DOMAIN-CONTAINING PROTEIN"/>
    <property type="match status" value="1"/>
</dbReference>
<feature type="domain" description="Ubiquitin-activating enzyme E1 C-terminal" evidence="13">
    <location>
        <begin position="919"/>
        <end position="1044"/>
    </location>
</feature>
<dbReference type="InterPro" id="IPR038252">
    <property type="entry name" value="UBA_E1_C_sf"/>
</dbReference>
<dbReference type="CDD" id="cd01490">
    <property type="entry name" value="Ube1_repeat2"/>
    <property type="match status" value="1"/>
</dbReference>
<evidence type="ECO:0000259" key="13">
    <source>
        <dbReference type="SMART" id="SM00985"/>
    </source>
</evidence>
<comment type="catalytic activity">
    <reaction evidence="1">
        <text>ATP + ubiquitin + [E1 ubiquitin-activating enzyme]-L-cysteine = AMP + diphosphate + S-ubiquitinyl-[E1 ubiquitin-activating enzyme]-L-cysteine.</text>
        <dbReference type="EC" id="6.2.1.45"/>
    </reaction>
</comment>
<dbReference type="Gene3D" id="2.40.30.180">
    <property type="entry name" value="Ubiquitin-activating enzyme E1, FCCH domain"/>
    <property type="match status" value="1"/>
</dbReference>
<dbReference type="Gene3D" id="1.10.10.2660">
    <property type="entry name" value="Ubiquitin-activating enzyme E1, SCCH domain"/>
    <property type="match status" value="1"/>
</dbReference>
<dbReference type="GO" id="GO:0006511">
    <property type="term" value="P:ubiquitin-dependent protein catabolic process"/>
    <property type="evidence" value="ECO:0007669"/>
    <property type="project" value="TreeGrafter"/>
</dbReference>
<dbReference type="Pfam" id="PF10585">
    <property type="entry name" value="UBA_E1_SCCH"/>
    <property type="match status" value="1"/>
</dbReference>
<dbReference type="InterPro" id="IPR032418">
    <property type="entry name" value="E1_FCCH"/>
</dbReference>
<dbReference type="InterPro" id="IPR018965">
    <property type="entry name" value="Ub-activating_enz_E1_C"/>
</dbReference>
<evidence type="ECO:0000256" key="2">
    <source>
        <dbReference type="ARBA" id="ARBA00004906"/>
    </source>
</evidence>
<evidence type="ECO:0000256" key="5">
    <source>
        <dbReference type="ARBA" id="ARBA00022598"/>
    </source>
</evidence>
<proteinExistence type="inferred from homology"/>
<reference evidence="14" key="2">
    <citation type="journal article" date="2023" name="Commun. Biol.">
        <title>Intrasexual cuticular hydrocarbon dimorphism in a wasp sheds light on hydrocarbon biosynthesis genes in Hymenoptera.</title>
        <authorList>
            <person name="Moris V.C."/>
            <person name="Podsiadlowski L."/>
            <person name="Martin S."/>
            <person name="Oeyen J.P."/>
            <person name="Donath A."/>
            <person name="Petersen M."/>
            <person name="Wilbrandt J."/>
            <person name="Misof B."/>
            <person name="Liedtke D."/>
            <person name="Thamm M."/>
            <person name="Scheiner R."/>
            <person name="Schmitt T."/>
            <person name="Niehuis O."/>
        </authorList>
    </citation>
    <scope>NUCLEOTIDE SEQUENCE</scope>
    <source>
        <strain evidence="14">GBR_01_08_01A</strain>
    </source>
</reference>
<evidence type="ECO:0000256" key="1">
    <source>
        <dbReference type="ARBA" id="ARBA00000488"/>
    </source>
</evidence>
<dbReference type="EC" id="6.2.1.45" evidence="4"/>
<dbReference type="InterPro" id="IPR042449">
    <property type="entry name" value="Ub-E1_IAD_1"/>
</dbReference>
<dbReference type="InterPro" id="IPR018075">
    <property type="entry name" value="UBQ-activ_enz_E1"/>
</dbReference>
<evidence type="ECO:0000256" key="3">
    <source>
        <dbReference type="ARBA" id="ARBA00005673"/>
    </source>
</evidence>
<evidence type="ECO:0000313" key="15">
    <source>
        <dbReference type="Proteomes" id="UP001258017"/>
    </source>
</evidence>
<dbReference type="InterPro" id="IPR019572">
    <property type="entry name" value="UBA_E1_SCCH"/>
</dbReference>
<dbReference type="InterPro" id="IPR042063">
    <property type="entry name" value="Ubi_acti_E1_SCCH"/>
</dbReference>
<dbReference type="FunFam" id="3.10.290.60:FF:000002">
    <property type="entry name" value="Ubiquitin-like modifier-activating enzyme 1"/>
    <property type="match status" value="1"/>
</dbReference>
<dbReference type="Gene3D" id="3.50.50.80">
    <property type="entry name" value="Ubiquitin-activating enzyme E1, inactive adenylation domain, subdomain 1"/>
    <property type="match status" value="1"/>
</dbReference>
<sequence>MSSAEVVESSVDPPAKKRRVAATTGGADDSTTIADMAKNGSTSRAPAEIDESLYSRQLYVLGHDAMRRMATSDVLISGLGGLGVEIAKNVILGGVKSVTLHDDAVCQLSDLGTQFYLTEADIGKNRAAACCQRLSELNNYVPTSYHTGSLTDSFIKKFRVVVLTETSLEEQLRISQITHANDIALVIADTRGLFSQIFCDFGSTFTVVDTTGEPPVSAMIASISKDTEGVITCLDDTRHGMEDGDYVTFSEVQGMTELNGCEPKKIKVLGPYTFSIGDTSTYSEYIRGGIVTQVKIPKALHFLPLSEALKKPEFLVTDYGKFDYPKQLHLAFQALHRYRSTKERFPKPWNEEDAKEFVSIVETIKKETGEDVEIDKELIETFAKISAGDLNPMNATIGGIVAQEVMKACSGKFHPIHQWLYFDAIECLPKDDSKPTEDDCAPLGTRYDRQIAVFGRAFQSKIGSLKYFVVGAGAIGCELLKNFAMIGVGAESGYVTVTDMDLIEKSNLNRQFLFRPSDVQRSKSSTAARVIKGMNPDMKVIAHENRVCPETEKIYNDEFFEDLDGVANALDNVNARIYMDRRCVYYRKSLLESGTLGTKGNTQVVVPFLTESYSSSQDPPEKSIPICTLKNFPNAIEHTLQWARDNFEGLFRQAAENAAQYISDTQFVERTLKLPGVQPLEVLESVKTALVDERPKTFADCVAWARCHWQEQYSNQIRQLLFNFPPDQVTSSGQPFWSGPKRCPEPLTFDVNNSLHMDYIVAAANLKAKVYGIETNRDREEITTFVSTVQVPEFTPKSGVKIAETDSQVQVSNGSGNIDHERLSQLQEELPKMEELNSLVINPQEFEKDDDANFHIDFIVAASNLRATNYKIPPADRHKSKLIAGKIIPAIATTTSVVAGLVCLELYKLTRGVRDLSVYKNGFVNLALPFFGFSEPIAAPKLKYYDTEWTLWDRFEVKGELTLKEFLNYFKDQHNLEVTMLSQGVCMLYSFFMPKPKCQERMGLLMSEVVKKVSKKKLEPHVRALVFELCCNDTDGNDVEVPYVRYTLP</sequence>
<feature type="region of interest" description="Disordered" evidence="12">
    <location>
        <begin position="1"/>
        <end position="32"/>
    </location>
</feature>
<dbReference type="CDD" id="cd01491">
    <property type="entry name" value="Ube1_repeat1"/>
    <property type="match status" value="1"/>
</dbReference>
<dbReference type="AlphaFoldDB" id="A0AAD9REB5"/>
<accession>A0AAD9REB5</accession>
<evidence type="ECO:0000256" key="11">
    <source>
        <dbReference type="RuleBase" id="RU000519"/>
    </source>
</evidence>
<dbReference type="FunFam" id="3.40.50.12550:FF:000001">
    <property type="entry name" value="Ubiquitin-activating enzyme E1 1"/>
    <property type="match status" value="1"/>
</dbReference>